<dbReference type="GO" id="GO:0004798">
    <property type="term" value="F:dTMP kinase activity"/>
    <property type="evidence" value="ECO:0007669"/>
    <property type="project" value="UniProtKB-UniRule"/>
</dbReference>
<dbReference type="InterPro" id="IPR039430">
    <property type="entry name" value="Thymidylate_kin-like_dom"/>
</dbReference>
<dbReference type="PROSITE" id="PS01331">
    <property type="entry name" value="THYMIDYLATE_KINASE"/>
    <property type="match status" value="1"/>
</dbReference>
<evidence type="ECO:0000256" key="8">
    <source>
        <dbReference type="ARBA" id="ARBA00022840"/>
    </source>
</evidence>
<evidence type="ECO:0000313" key="13">
    <source>
        <dbReference type="EMBL" id="OBY09872.1"/>
    </source>
</evidence>
<dbReference type="PANTHER" id="PTHR10344">
    <property type="entry name" value="THYMIDYLATE KINASE"/>
    <property type="match status" value="1"/>
</dbReference>
<keyword evidence="4 11" id="KW-0808">Transferase</keyword>
<dbReference type="CDD" id="cd01672">
    <property type="entry name" value="TMPK"/>
    <property type="match status" value="1"/>
</dbReference>
<evidence type="ECO:0000256" key="5">
    <source>
        <dbReference type="ARBA" id="ARBA00022727"/>
    </source>
</evidence>
<dbReference type="InterPro" id="IPR027417">
    <property type="entry name" value="P-loop_NTPase"/>
</dbReference>
<evidence type="ECO:0000256" key="10">
    <source>
        <dbReference type="ARBA" id="ARBA00057735"/>
    </source>
</evidence>
<dbReference type="InterPro" id="IPR018095">
    <property type="entry name" value="Thymidylate_kin_CS"/>
</dbReference>
<dbReference type="GO" id="GO:0006233">
    <property type="term" value="P:dTDP biosynthetic process"/>
    <property type="evidence" value="ECO:0007669"/>
    <property type="project" value="InterPro"/>
</dbReference>
<evidence type="ECO:0000256" key="4">
    <source>
        <dbReference type="ARBA" id="ARBA00022679"/>
    </source>
</evidence>
<keyword evidence="7 11" id="KW-0418">Kinase</keyword>
<proteinExistence type="inferred from homology"/>
<evidence type="ECO:0000256" key="6">
    <source>
        <dbReference type="ARBA" id="ARBA00022741"/>
    </source>
</evidence>
<evidence type="ECO:0000256" key="1">
    <source>
        <dbReference type="ARBA" id="ARBA00009776"/>
    </source>
</evidence>
<keyword evidence="8 11" id="KW-0067">ATP-binding</keyword>
<feature type="domain" description="Thymidylate kinase-like" evidence="12">
    <location>
        <begin position="9"/>
        <end position="198"/>
    </location>
</feature>
<sequence>MKKGLFIVFEGGEGSGKSTILEKIYNWLLEENKNVVKTREPGGIKISEQIREIILSSENEEMDGKTEALLFAAARRQHLVEKVIPALIEGKIVLCDRFIDSSLAYQGYARGYGIEEIYKINSFAIGEYMPDLSILFDIEPSTGLDRIKKNSSREVNRLDKERVEFHNKVREGYHEVLKINDKMIKIDASKSIEEVFEDVKEIILKHIG</sequence>
<dbReference type="GO" id="GO:0005524">
    <property type="term" value="F:ATP binding"/>
    <property type="evidence" value="ECO:0007669"/>
    <property type="project" value="UniProtKB-UniRule"/>
</dbReference>
<evidence type="ECO:0000313" key="14">
    <source>
        <dbReference type="Proteomes" id="UP000092714"/>
    </source>
</evidence>
<comment type="caution">
    <text evidence="13">The sequence shown here is derived from an EMBL/GenBank/DDBJ whole genome shotgun (WGS) entry which is preliminary data.</text>
</comment>
<evidence type="ECO:0000256" key="3">
    <source>
        <dbReference type="ARBA" id="ARBA00017144"/>
    </source>
</evidence>
<evidence type="ECO:0000256" key="9">
    <source>
        <dbReference type="ARBA" id="ARBA00048743"/>
    </source>
</evidence>
<dbReference type="Gene3D" id="3.40.50.300">
    <property type="entry name" value="P-loop containing nucleotide triphosphate hydrolases"/>
    <property type="match status" value="1"/>
</dbReference>
<organism evidence="13 14">
    <name type="scientific">Clostridium paraputrificum</name>
    <dbReference type="NCBI Taxonomy" id="29363"/>
    <lineage>
        <taxon>Bacteria</taxon>
        <taxon>Bacillati</taxon>
        <taxon>Bacillota</taxon>
        <taxon>Clostridia</taxon>
        <taxon>Eubacteriales</taxon>
        <taxon>Clostridiaceae</taxon>
        <taxon>Clostridium</taxon>
    </lineage>
</organism>
<gene>
    <name evidence="11" type="primary">tmk</name>
    <name evidence="13" type="ORF">CP373A1_14500</name>
</gene>
<evidence type="ECO:0000256" key="7">
    <source>
        <dbReference type="ARBA" id="ARBA00022777"/>
    </source>
</evidence>
<keyword evidence="6 11" id="KW-0547">Nucleotide-binding</keyword>
<dbReference type="GO" id="GO:0006227">
    <property type="term" value="P:dUDP biosynthetic process"/>
    <property type="evidence" value="ECO:0007669"/>
    <property type="project" value="TreeGrafter"/>
</dbReference>
<dbReference type="GO" id="GO:0005829">
    <property type="term" value="C:cytosol"/>
    <property type="evidence" value="ECO:0007669"/>
    <property type="project" value="TreeGrafter"/>
</dbReference>
<dbReference type="GeneID" id="42776982"/>
<comment type="function">
    <text evidence="10 11">Phosphorylation of dTMP to form dTDP in both de novo and salvage pathways of dTTP synthesis.</text>
</comment>
<protein>
    <recommendedName>
        <fullName evidence="3 11">Thymidylate kinase</fullName>
        <ecNumber evidence="2 11">2.7.4.9</ecNumber>
    </recommendedName>
    <alternativeName>
        <fullName evidence="11">dTMP kinase</fullName>
    </alternativeName>
</protein>
<evidence type="ECO:0000256" key="11">
    <source>
        <dbReference type="HAMAP-Rule" id="MF_00165"/>
    </source>
</evidence>
<dbReference type="SUPFAM" id="SSF52540">
    <property type="entry name" value="P-loop containing nucleoside triphosphate hydrolases"/>
    <property type="match status" value="1"/>
</dbReference>
<feature type="binding site" evidence="11">
    <location>
        <begin position="11"/>
        <end position="18"/>
    </location>
    <ligand>
        <name>ATP</name>
        <dbReference type="ChEBI" id="CHEBI:30616"/>
    </ligand>
</feature>
<dbReference type="eggNOG" id="COG0125">
    <property type="taxonomic scope" value="Bacteria"/>
</dbReference>
<dbReference type="NCBIfam" id="TIGR00041">
    <property type="entry name" value="DTMP_kinase"/>
    <property type="match status" value="1"/>
</dbReference>
<reference evidence="13 14" key="1">
    <citation type="submission" date="2016-06" db="EMBL/GenBank/DDBJ databases">
        <authorList>
            <person name="Kjaerup R.B."/>
            <person name="Dalgaard T.S."/>
            <person name="Juul-Madsen H.R."/>
        </authorList>
    </citation>
    <scope>NUCLEOTIDE SEQUENCE [LARGE SCALE GENOMIC DNA]</scope>
    <source>
        <strain evidence="13 14">373-A1</strain>
    </source>
</reference>
<keyword evidence="5 11" id="KW-0545">Nucleotide biosynthesis</keyword>
<dbReference type="InterPro" id="IPR018094">
    <property type="entry name" value="Thymidylate_kinase"/>
</dbReference>
<evidence type="ECO:0000259" key="12">
    <source>
        <dbReference type="Pfam" id="PF02223"/>
    </source>
</evidence>
<dbReference type="AlphaFoldDB" id="A0A174IEF8"/>
<comment type="catalytic activity">
    <reaction evidence="9 11">
        <text>dTMP + ATP = dTDP + ADP</text>
        <dbReference type="Rhea" id="RHEA:13517"/>
        <dbReference type="ChEBI" id="CHEBI:30616"/>
        <dbReference type="ChEBI" id="CHEBI:58369"/>
        <dbReference type="ChEBI" id="CHEBI:63528"/>
        <dbReference type="ChEBI" id="CHEBI:456216"/>
        <dbReference type="EC" id="2.7.4.9"/>
    </reaction>
</comment>
<dbReference type="Proteomes" id="UP000092714">
    <property type="component" value="Unassembled WGS sequence"/>
</dbReference>
<name>A0A174IEF8_9CLOT</name>
<dbReference type="EMBL" id="MAPZ01000026">
    <property type="protein sequence ID" value="OBY09872.1"/>
    <property type="molecule type" value="Genomic_DNA"/>
</dbReference>
<accession>A0A174IEF8</accession>
<evidence type="ECO:0000256" key="2">
    <source>
        <dbReference type="ARBA" id="ARBA00012980"/>
    </source>
</evidence>
<dbReference type="OrthoDB" id="9774907at2"/>
<dbReference type="HAMAP" id="MF_00165">
    <property type="entry name" value="Thymidylate_kinase"/>
    <property type="match status" value="1"/>
</dbReference>
<comment type="similarity">
    <text evidence="1 11">Belongs to the thymidylate kinase family.</text>
</comment>
<dbReference type="PANTHER" id="PTHR10344:SF4">
    <property type="entry name" value="UMP-CMP KINASE 2, MITOCHONDRIAL"/>
    <property type="match status" value="1"/>
</dbReference>
<dbReference type="GO" id="GO:0006235">
    <property type="term" value="P:dTTP biosynthetic process"/>
    <property type="evidence" value="ECO:0007669"/>
    <property type="project" value="UniProtKB-UniRule"/>
</dbReference>
<dbReference type="EC" id="2.7.4.9" evidence="2 11"/>
<dbReference type="FunFam" id="3.40.50.300:FF:000225">
    <property type="entry name" value="Thymidylate kinase"/>
    <property type="match status" value="1"/>
</dbReference>
<dbReference type="RefSeq" id="WP_027099147.1">
    <property type="nucleotide sequence ID" value="NZ_CABHIH010000006.1"/>
</dbReference>
<dbReference type="Pfam" id="PF02223">
    <property type="entry name" value="Thymidylate_kin"/>
    <property type="match status" value="1"/>
</dbReference>
<keyword evidence="14" id="KW-1185">Reference proteome</keyword>